<feature type="transmembrane region" description="Helical" evidence="14">
    <location>
        <begin position="109"/>
        <end position="133"/>
    </location>
</feature>
<feature type="transmembrane region" description="Helical" evidence="14">
    <location>
        <begin position="57"/>
        <end position="76"/>
    </location>
</feature>
<keyword evidence="12" id="KW-0413">Isomerase</keyword>
<dbReference type="GO" id="GO:0005783">
    <property type="term" value="C:endoplasmic reticulum"/>
    <property type="evidence" value="ECO:0007669"/>
    <property type="project" value="TreeGrafter"/>
</dbReference>
<evidence type="ECO:0000256" key="9">
    <source>
        <dbReference type="ARBA" id="ARBA00023136"/>
    </source>
</evidence>
<evidence type="ECO:0000256" key="6">
    <source>
        <dbReference type="ARBA" id="ARBA00022989"/>
    </source>
</evidence>
<comment type="caution">
    <text evidence="16">The sequence shown here is derived from an EMBL/GenBank/DDBJ whole genome shotgun (WGS) entry which is preliminary data.</text>
</comment>
<gene>
    <name evidence="16" type="ORF">TD95_003806</name>
</gene>
<sequence>MTASPYYPIGVEIPHYVPNTMSTMEILLSFGGSLALVLVPGFIVARRFQLSGYETWTMLWFILSGCIHLILEGFYARNFSTLAGQSHPLAQAWKEYALSDSRYLTTDPFMIVMESVTAFLWGPICLLLAVFIVTDNPLRLPLTIIVCVGQIYGDVLYYGICFLMELLYEVRYSRPEAYYFYGYYVLLNAFWMVAPGYILWRSVVEVRDAVGMVQQAMKRQIIAQRTAAKG</sequence>
<dbReference type="GO" id="GO:0016020">
    <property type="term" value="C:membrane"/>
    <property type="evidence" value="ECO:0007669"/>
    <property type="project" value="UniProtKB-SubCell"/>
</dbReference>
<keyword evidence="9 13" id="KW-0472">Membrane</keyword>
<name>A0A0F4ZCF6_9PEZI</name>
<evidence type="ECO:0000256" key="11">
    <source>
        <dbReference type="ARBA" id="ARBA00023221"/>
    </source>
</evidence>
<dbReference type="EMBL" id="LAEV01001487">
    <property type="protein sequence ID" value="KKA27920.1"/>
    <property type="molecule type" value="Genomic_DNA"/>
</dbReference>
<organism evidence="16 17">
    <name type="scientific">Thielaviopsis punctulata</name>
    <dbReference type="NCBI Taxonomy" id="72032"/>
    <lineage>
        <taxon>Eukaryota</taxon>
        <taxon>Fungi</taxon>
        <taxon>Dikarya</taxon>
        <taxon>Ascomycota</taxon>
        <taxon>Pezizomycotina</taxon>
        <taxon>Sordariomycetes</taxon>
        <taxon>Hypocreomycetidae</taxon>
        <taxon>Microascales</taxon>
        <taxon>Ceratocystidaceae</taxon>
        <taxon>Thielaviopsis</taxon>
    </lineage>
</organism>
<evidence type="ECO:0000256" key="5">
    <source>
        <dbReference type="ARBA" id="ARBA00022955"/>
    </source>
</evidence>
<dbReference type="InterPro" id="IPR033118">
    <property type="entry name" value="EXPERA"/>
</dbReference>
<accession>A0A0F4ZCF6</accession>
<dbReference type="AlphaFoldDB" id="A0A0F4ZCF6"/>
<protein>
    <recommendedName>
        <fullName evidence="15">EXPERA domain-containing protein</fullName>
    </recommendedName>
</protein>
<evidence type="ECO:0000256" key="10">
    <source>
        <dbReference type="ARBA" id="ARBA00023166"/>
    </source>
</evidence>
<evidence type="ECO:0000256" key="13">
    <source>
        <dbReference type="PROSITE-ProRule" id="PRU01087"/>
    </source>
</evidence>
<comment type="similarity">
    <text evidence="2">Belongs to the EBP family.</text>
</comment>
<dbReference type="GO" id="GO:0000247">
    <property type="term" value="F:C-8 sterol isomerase activity"/>
    <property type="evidence" value="ECO:0007669"/>
    <property type="project" value="TreeGrafter"/>
</dbReference>
<keyword evidence="3" id="KW-0444">Lipid biosynthesis</keyword>
<evidence type="ECO:0000256" key="2">
    <source>
        <dbReference type="ARBA" id="ARBA00008337"/>
    </source>
</evidence>
<comment type="subcellular location">
    <subcellularLocation>
        <location evidence="1">Membrane</location>
        <topology evidence="1">Multi-pass membrane protein</topology>
    </subcellularLocation>
</comment>
<keyword evidence="11" id="KW-0753">Steroid metabolism</keyword>
<keyword evidence="6 13" id="KW-1133">Transmembrane helix</keyword>
<feature type="transmembrane region" description="Helical" evidence="14">
    <location>
        <begin position="180"/>
        <end position="200"/>
    </location>
</feature>
<dbReference type="Pfam" id="PF05241">
    <property type="entry name" value="EBP"/>
    <property type="match status" value="1"/>
</dbReference>
<proteinExistence type="inferred from homology"/>
<dbReference type="GO" id="GO:0004769">
    <property type="term" value="F:steroid Delta-isomerase activity"/>
    <property type="evidence" value="ECO:0007669"/>
    <property type="project" value="TreeGrafter"/>
</dbReference>
<feature type="non-terminal residue" evidence="16">
    <location>
        <position position="230"/>
    </location>
</feature>
<keyword evidence="17" id="KW-1185">Reference proteome</keyword>
<feature type="transmembrane region" description="Helical" evidence="14">
    <location>
        <begin position="26"/>
        <end position="45"/>
    </location>
</feature>
<dbReference type="PANTHER" id="PTHR14207:SF0">
    <property type="entry name" value="3-BETA-HYDROXYSTEROID-DELTA(8),DELTA(7)-ISOMERASE"/>
    <property type="match status" value="1"/>
</dbReference>
<feature type="domain" description="EXPERA" evidence="15">
    <location>
        <begin position="53"/>
        <end position="199"/>
    </location>
</feature>
<evidence type="ECO:0000256" key="1">
    <source>
        <dbReference type="ARBA" id="ARBA00004141"/>
    </source>
</evidence>
<evidence type="ECO:0000256" key="8">
    <source>
        <dbReference type="ARBA" id="ARBA00023098"/>
    </source>
</evidence>
<keyword evidence="7" id="KW-0756">Sterol biosynthesis</keyword>
<dbReference type="GO" id="GO:0047750">
    <property type="term" value="F:cholestenol delta-isomerase activity"/>
    <property type="evidence" value="ECO:0007669"/>
    <property type="project" value="InterPro"/>
</dbReference>
<evidence type="ECO:0000259" key="15">
    <source>
        <dbReference type="PROSITE" id="PS51751"/>
    </source>
</evidence>
<feature type="transmembrane region" description="Helical" evidence="14">
    <location>
        <begin position="140"/>
        <end position="160"/>
    </location>
</feature>
<dbReference type="OrthoDB" id="58557at2759"/>
<keyword evidence="5" id="KW-0752">Steroid biosynthesis</keyword>
<keyword evidence="10" id="KW-1207">Sterol metabolism</keyword>
<dbReference type="InterPro" id="IPR007905">
    <property type="entry name" value="EBP"/>
</dbReference>
<evidence type="ECO:0000313" key="16">
    <source>
        <dbReference type="EMBL" id="KKA27920.1"/>
    </source>
</evidence>
<evidence type="ECO:0000256" key="14">
    <source>
        <dbReference type="SAM" id="Phobius"/>
    </source>
</evidence>
<dbReference type="Proteomes" id="UP000033483">
    <property type="component" value="Unassembled WGS sequence"/>
</dbReference>
<dbReference type="GO" id="GO:0016126">
    <property type="term" value="P:sterol biosynthetic process"/>
    <property type="evidence" value="ECO:0007669"/>
    <property type="project" value="UniProtKB-KW"/>
</dbReference>
<evidence type="ECO:0000256" key="7">
    <source>
        <dbReference type="ARBA" id="ARBA00023011"/>
    </source>
</evidence>
<dbReference type="PROSITE" id="PS51751">
    <property type="entry name" value="EXPERA"/>
    <property type="match status" value="1"/>
</dbReference>
<evidence type="ECO:0000256" key="3">
    <source>
        <dbReference type="ARBA" id="ARBA00022516"/>
    </source>
</evidence>
<keyword evidence="4 13" id="KW-0812">Transmembrane</keyword>
<dbReference type="PANTHER" id="PTHR14207">
    <property type="entry name" value="STEROL ISOMERASE"/>
    <property type="match status" value="1"/>
</dbReference>
<keyword evidence="8" id="KW-0443">Lipid metabolism</keyword>
<evidence type="ECO:0000256" key="4">
    <source>
        <dbReference type="ARBA" id="ARBA00022692"/>
    </source>
</evidence>
<evidence type="ECO:0000256" key="12">
    <source>
        <dbReference type="ARBA" id="ARBA00023235"/>
    </source>
</evidence>
<reference evidence="16 17" key="1">
    <citation type="submission" date="2015-03" db="EMBL/GenBank/DDBJ databases">
        <authorList>
            <person name="Radwan O."/>
            <person name="Al-Naeli F.A."/>
            <person name="Rendon G.A."/>
            <person name="Fields C."/>
        </authorList>
    </citation>
    <scope>NUCLEOTIDE SEQUENCE [LARGE SCALE GENOMIC DNA]</scope>
    <source>
        <strain evidence="16">CR-DP1</strain>
    </source>
</reference>
<evidence type="ECO:0000313" key="17">
    <source>
        <dbReference type="Proteomes" id="UP000033483"/>
    </source>
</evidence>